<dbReference type="InterPro" id="IPR027417">
    <property type="entry name" value="P-loop_NTPase"/>
</dbReference>
<comment type="similarity">
    <text evidence="1">Belongs to the small GTPase superfamily. Rho family.</text>
</comment>
<evidence type="ECO:0000256" key="2">
    <source>
        <dbReference type="ARBA" id="ARBA00022741"/>
    </source>
</evidence>
<dbReference type="Pfam" id="PF00071">
    <property type="entry name" value="Ras"/>
    <property type="match status" value="1"/>
</dbReference>
<dbReference type="SUPFAM" id="SSF52540">
    <property type="entry name" value="P-loop containing nucleoside triphosphate hydrolases"/>
    <property type="match status" value="1"/>
</dbReference>
<dbReference type="InterPro" id="IPR001806">
    <property type="entry name" value="Small_GTPase"/>
</dbReference>
<evidence type="ECO:0000256" key="1">
    <source>
        <dbReference type="ARBA" id="ARBA00010142"/>
    </source>
</evidence>
<dbReference type="SMART" id="SM00173">
    <property type="entry name" value="RAS"/>
    <property type="match status" value="1"/>
</dbReference>
<dbReference type="PROSITE" id="PS51419">
    <property type="entry name" value="RAB"/>
    <property type="match status" value="1"/>
</dbReference>
<dbReference type="GO" id="GO:0005525">
    <property type="term" value="F:GTP binding"/>
    <property type="evidence" value="ECO:0007669"/>
    <property type="project" value="UniProtKB-KW"/>
</dbReference>
<dbReference type="EMBL" id="BDEQ01000001">
    <property type="protein sequence ID" value="GAT93127.1"/>
    <property type="molecule type" value="Genomic_DNA"/>
</dbReference>
<dbReference type="PRINTS" id="PR00449">
    <property type="entry name" value="RASTRNSFRMNG"/>
</dbReference>
<evidence type="ECO:0000313" key="5">
    <source>
        <dbReference type="EMBL" id="GAT93127.1"/>
    </source>
</evidence>
<comment type="caution">
    <text evidence="5">The sequence shown here is derived from an EMBL/GenBank/DDBJ whole genome shotgun (WGS) entry which is preliminary data.</text>
</comment>
<keyword evidence="3" id="KW-0342">GTP-binding</keyword>
<dbReference type="PANTHER" id="PTHR47977">
    <property type="entry name" value="RAS-RELATED PROTEIN RAB"/>
    <property type="match status" value="1"/>
</dbReference>
<dbReference type="OMA" id="MHYKSTI"/>
<dbReference type="InterPro" id="IPR005225">
    <property type="entry name" value="Small_GTP-bd"/>
</dbReference>
<organism evidence="5 6">
    <name type="scientific">Entamoeba histolytica</name>
    <dbReference type="NCBI Taxonomy" id="5759"/>
    <lineage>
        <taxon>Eukaryota</taxon>
        <taxon>Amoebozoa</taxon>
        <taxon>Evosea</taxon>
        <taxon>Archamoebae</taxon>
        <taxon>Mastigamoebida</taxon>
        <taxon>Entamoebidae</taxon>
        <taxon>Entamoeba</taxon>
    </lineage>
</organism>
<dbReference type="VEuPathDB" id="AmoebaDB:EHI5A_187810"/>
<dbReference type="Proteomes" id="UP000078387">
    <property type="component" value="Unassembled WGS sequence"/>
</dbReference>
<dbReference type="GO" id="GO:0003924">
    <property type="term" value="F:GTPase activity"/>
    <property type="evidence" value="ECO:0007669"/>
    <property type="project" value="InterPro"/>
</dbReference>
<gene>
    <name evidence="5" type="ORF">CL6EHI_069500</name>
</gene>
<evidence type="ECO:0000256" key="3">
    <source>
        <dbReference type="ARBA" id="ARBA00023134"/>
    </source>
</evidence>
<dbReference type="NCBIfam" id="TIGR00231">
    <property type="entry name" value="small_GTP"/>
    <property type="match status" value="1"/>
</dbReference>
<keyword evidence="2" id="KW-0547">Nucleotide-binding</keyword>
<dbReference type="PROSITE" id="PS51421">
    <property type="entry name" value="RAS"/>
    <property type="match status" value="1"/>
</dbReference>
<dbReference type="SMART" id="SM00176">
    <property type="entry name" value="RAN"/>
    <property type="match status" value="1"/>
</dbReference>
<dbReference type="AlphaFoldDB" id="A0A5K1VV51"/>
<evidence type="ECO:0000313" key="6">
    <source>
        <dbReference type="Proteomes" id="UP000078387"/>
    </source>
</evidence>
<dbReference type="VEuPathDB" id="AmoebaDB:EHI7A_134650"/>
<dbReference type="VEuPathDB" id="AmoebaDB:EHI_069500"/>
<reference evidence="5 6" key="1">
    <citation type="submission" date="2016-05" db="EMBL/GenBank/DDBJ databases">
        <title>First whole genome sequencing of Entamoeba histolytica HM1:IMSS-clone-6.</title>
        <authorList>
            <person name="Mukherjee Avik.K."/>
            <person name="Izumyama S."/>
            <person name="Nakada-Tsukui K."/>
            <person name="Nozaki T."/>
        </authorList>
    </citation>
    <scope>NUCLEOTIDE SEQUENCE [LARGE SCALE GENOMIC DNA]</scope>
    <source>
        <strain evidence="5 6">HM1:IMSS clone 6</strain>
    </source>
</reference>
<proteinExistence type="inferred from homology"/>
<name>A0A5K1VV51_ENTHI</name>
<dbReference type="InterPro" id="IPR050227">
    <property type="entry name" value="Rab"/>
</dbReference>
<protein>
    <submittedName>
        <fullName evidence="5">Small GTPase Rab 32 putative</fullName>
    </submittedName>
</protein>
<keyword evidence="4" id="KW-0449">Lipoprotein</keyword>
<dbReference type="VEuPathDB" id="AmoebaDB:EHI8A_217710"/>
<dbReference type="FunFam" id="3.40.50.300:FF:001800">
    <property type="entry name" value="Rab family GTPase"/>
    <property type="match status" value="1"/>
</dbReference>
<dbReference type="Gene3D" id="3.40.50.300">
    <property type="entry name" value="P-loop containing nucleotide triphosphate hydrolases"/>
    <property type="match status" value="1"/>
</dbReference>
<dbReference type="VEuPathDB" id="AmoebaDB:KM1_218970"/>
<dbReference type="SMART" id="SM00174">
    <property type="entry name" value="RHO"/>
    <property type="match status" value="1"/>
</dbReference>
<evidence type="ECO:0000256" key="4">
    <source>
        <dbReference type="ARBA" id="ARBA00023288"/>
    </source>
</evidence>
<accession>A0A5K1VV51</accession>
<dbReference type="SMART" id="SM00175">
    <property type="entry name" value="RAB"/>
    <property type="match status" value="1"/>
</dbReference>
<sequence>MENIKKNEGRRNNRKKIVNKRKKVFKVIFNNNKKELKKIVARHNETNNFSLRLKIIVVGDPSSGKTSSIHQFCDGIFEDNYQPTIGVEFSSKFITVNTNEVELRLWDIAGQDHYAGMSRVYYNGALGGLVMCDVTNNTSIEGVKKWKANIDDRVLFNNEKIPVLLIGNKADLLKTDEEKDAAAAKLKEIANSNGFKGMLLVSAKTGFHVEETMENIAKLIIAQFGNVLEAEGNEDASSSIDLMYLPDVKQKRGCCN</sequence>